<evidence type="ECO:0000256" key="1">
    <source>
        <dbReference type="SAM" id="Phobius"/>
    </source>
</evidence>
<name>A0A058ZSJ6_EUCGR</name>
<dbReference type="EMBL" id="KK199049">
    <property type="protein sequence ID" value="KCW44788.1"/>
    <property type="molecule type" value="Genomic_DNA"/>
</dbReference>
<dbReference type="AlphaFoldDB" id="A0A058ZSJ6"/>
<evidence type="ECO:0000313" key="3">
    <source>
        <dbReference type="EMBL" id="KCW44788.1"/>
    </source>
</evidence>
<organism evidence="3">
    <name type="scientific">Eucalyptus grandis</name>
    <name type="common">Flooded gum</name>
    <dbReference type="NCBI Taxonomy" id="71139"/>
    <lineage>
        <taxon>Eukaryota</taxon>
        <taxon>Viridiplantae</taxon>
        <taxon>Streptophyta</taxon>
        <taxon>Embryophyta</taxon>
        <taxon>Tracheophyta</taxon>
        <taxon>Spermatophyta</taxon>
        <taxon>Magnoliopsida</taxon>
        <taxon>eudicotyledons</taxon>
        <taxon>Gunneridae</taxon>
        <taxon>Pentapetalae</taxon>
        <taxon>rosids</taxon>
        <taxon>malvids</taxon>
        <taxon>Myrtales</taxon>
        <taxon>Myrtaceae</taxon>
        <taxon>Myrtoideae</taxon>
        <taxon>Eucalypteae</taxon>
        <taxon>Eucalyptus</taxon>
    </lineage>
</organism>
<protein>
    <submittedName>
        <fullName evidence="3">Uncharacterized protein</fullName>
    </submittedName>
</protein>
<dbReference type="InParanoid" id="A0A058ZSJ6"/>
<dbReference type="EMBL" id="MU848533">
    <property type="protein sequence ID" value="KAK2632366.1"/>
    <property type="molecule type" value="Genomic_DNA"/>
</dbReference>
<reference evidence="3" key="1">
    <citation type="submission" date="2013-07" db="EMBL/GenBank/DDBJ databases">
        <title>The genome of Eucalyptus grandis.</title>
        <authorList>
            <person name="Schmutz J."/>
            <person name="Hayes R."/>
            <person name="Myburg A."/>
            <person name="Tuskan G."/>
            <person name="Grattapaglia D."/>
            <person name="Rokhsar D.S."/>
        </authorList>
    </citation>
    <scope>NUCLEOTIDE SEQUENCE</scope>
    <source>
        <tissue evidence="3">Leaf extractions</tissue>
    </source>
</reference>
<keyword evidence="1" id="KW-0812">Transmembrane</keyword>
<accession>A0A058ZSJ6</accession>
<gene>
    <name evidence="3" type="ORF">EUGRSUZ_L01649</name>
</gene>
<proteinExistence type="predicted"/>
<reference evidence="2" key="4">
    <citation type="submission" date="2023-07" db="EMBL/GenBank/DDBJ databases">
        <authorList>
            <person name="Myburg A.A."/>
            <person name="Grattapaglia D."/>
            <person name="Tuskan G.A."/>
            <person name="Hellsten U."/>
            <person name="Hayes R.D."/>
            <person name="Grimwood J."/>
            <person name="Jenkins J."/>
            <person name="Lindquist E."/>
            <person name="Tice H."/>
            <person name="Bauer D."/>
            <person name="Goodstein D.M."/>
            <person name="Dubchak I."/>
            <person name="Poliakov A."/>
            <person name="Mizrachi E."/>
            <person name="Kullan A.R."/>
            <person name="Hussey S.G."/>
            <person name="Pinard D."/>
            <person name="Van D.M."/>
            <person name="Singh P."/>
            <person name="Van J.I."/>
            <person name="Silva-Junior O.B."/>
            <person name="Togawa R.C."/>
            <person name="Pappas M.R."/>
            <person name="Faria D.A."/>
            <person name="Sansaloni C.P."/>
            <person name="Petroli C.D."/>
            <person name="Yang X."/>
            <person name="Ranjan P."/>
            <person name="Tschaplinski T.J."/>
            <person name="Ye C.Y."/>
            <person name="Li T."/>
            <person name="Sterck L."/>
            <person name="Vanneste K."/>
            <person name="Murat F."/>
            <person name="Soler M."/>
            <person name="Clemente H.S."/>
            <person name="Saidi N."/>
            <person name="Cassan-Wang H."/>
            <person name="Dunand C."/>
            <person name="Hefer C.A."/>
            <person name="Bornberg-Bauer E."/>
            <person name="Kersting A.R."/>
            <person name="Vining K."/>
            <person name="Amarasinghe V."/>
            <person name="Ranik M."/>
            <person name="Naithani S."/>
            <person name="Elser J."/>
            <person name="Boyd A.E."/>
            <person name="Liston A."/>
            <person name="Spatafora J.W."/>
            <person name="Dharmwardhana P."/>
            <person name="Raja R."/>
            <person name="Sullivan C."/>
            <person name="Romanel E."/>
            <person name="Alves-Ferreira M."/>
            <person name="Kulheim C."/>
            <person name="Foley W."/>
            <person name="Carocha V."/>
            <person name="Paiva J."/>
            <person name="Kudrna D."/>
            <person name="Brommonschenkel S.H."/>
            <person name="Pasquali G."/>
            <person name="Byrne M."/>
            <person name="Rigault P."/>
            <person name="Tibbits J."/>
            <person name="Spokevicius A."/>
            <person name="Jones R.C."/>
            <person name="Steane D.A."/>
            <person name="Vaillancourt R.E."/>
            <person name="Potts B.M."/>
            <person name="Joubert F."/>
            <person name="Barry K."/>
            <person name="Pappas G.J."/>
            <person name="Strauss S.H."/>
            <person name="Jaiswal P."/>
            <person name="Grima-Pettenati J."/>
            <person name="Salse J."/>
            <person name="Van D.P."/>
            <person name="Rokhsar D.S."/>
            <person name="Schmutz J."/>
        </authorList>
    </citation>
    <scope>NUCLEOTIDE SEQUENCE</scope>
    <source>
        <tissue evidence="2">Leaf extractions</tissue>
    </source>
</reference>
<reference evidence="2" key="2">
    <citation type="journal article" date="2014" name="Nature">
        <title>The genome of Eucalyptus grandis.</title>
        <authorList>
            <person name="Myburg A.A."/>
            <person name="Grattapaglia D."/>
            <person name="Tuskan G.A."/>
            <person name="Hellsten U."/>
            <person name="Hayes R.D."/>
            <person name="Grimwood J."/>
            <person name="Jenkins J."/>
            <person name="Lindquist E."/>
            <person name="Tice H."/>
            <person name="Bauer D."/>
            <person name="Goodstein D.M."/>
            <person name="Dubchak I."/>
            <person name="Poliakov A."/>
            <person name="Mizrachi E."/>
            <person name="Kullan A.R."/>
            <person name="Hussey S.G."/>
            <person name="Pinard D."/>
            <person name="van der Merwe K."/>
            <person name="Singh P."/>
            <person name="van Jaarsveld I."/>
            <person name="Silva-Junior O.B."/>
            <person name="Togawa R.C."/>
            <person name="Pappas M.R."/>
            <person name="Faria D.A."/>
            <person name="Sansaloni C.P."/>
            <person name="Petroli C.D."/>
            <person name="Yang X."/>
            <person name="Ranjan P."/>
            <person name="Tschaplinski T.J."/>
            <person name="Ye C.Y."/>
            <person name="Li T."/>
            <person name="Sterck L."/>
            <person name="Vanneste K."/>
            <person name="Murat F."/>
            <person name="Soler M."/>
            <person name="Clemente H.S."/>
            <person name="Saidi N."/>
            <person name="Cassan-Wang H."/>
            <person name="Dunand C."/>
            <person name="Hefer C.A."/>
            <person name="Bornberg-Bauer E."/>
            <person name="Kersting A.R."/>
            <person name="Vining K."/>
            <person name="Amarasinghe V."/>
            <person name="Ranik M."/>
            <person name="Naithani S."/>
            <person name="Elser J."/>
            <person name="Boyd A.E."/>
            <person name="Liston A."/>
            <person name="Spatafora J.W."/>
            <person name="Dharmwardhana P."/>
            <person name="Raja R."/>
            <person name="Sullivan C."/>
            <person name="Romanel E."/>
            <person name="Alves-Ferreira M."/>
            <person name="Kulheim C."/>
            <person name="Foley W."/>
            <person name="Carocha V."/>
            <person name="Paiva J."/>
            <person name="Kudrna D."/>
            <person name="Brommonschenkel S.H."/>
            <person name="Pasquali G."/>
            <person name="Byrne M."/>
            <person name="Rigault P."/>
            <person name="Tibbits J."/>
            <person name="Spokevicius A."/>
            <person name="Jones R.C."/>
            <person name="Steane D.A."/>
            <person name="Vaillancourt R.E."/>
            <person name="Potts B.M."/>
            <person name="Joubert F."/>
            <person name="Barry K."/>
            <person name="Pappas G.J."/>
            <person name="Strauss S.H."/>
            <person name="Jaiswal P."/>
            <person name="Grima-Pettenati J."/>
            <person name="Salse J."/>
            <person name="Van de Peer Y."/>
            <person name="Rokhsar D.S."/>
            <person name="Schmutz J."/>
        </authorList>
    </citation>
    <scope>NUCLEOTIDE SEQUENCE</scope>
    <source>
        <tissue evidence="2">Leaf extractions</tissue>
    </source>
</reference>
<keyword evidence="4" id="KW-1185">Reference proteome</keyword>
<reference evidence="2" key="3">
    <citation type="submission" date="2023-04" db="EMBL/GenBank/DDBJ databases">
        <title>WGS assembly of Eucalyptus grandis.</title>
        <authorList>
            <person name="Myburg A."/>
            <person name="Grattapaglia D."/>
            <person name="Tuskan G."/>
            <person name="Hellsten U."/>
            <person name="Hayes R."/>
            <person name="Grimwood J."/>
            <person name="Jenkins J."/>
            <person name="Lindquist E."/>
            <person name="Tice H."/>
            <person name="Bauer D."/>
            <person name="Goodstein D."/>
            <person name="Dubchak I."/>
            <person name="Poliakov A."/>
            <person name="Mizrachi E."/>
            <person name="Kullan A."/>
            <person name="Hussey S."/>
            <person name="Pinard D."/>
            <person name="Van D."/>
            <person name="Singh P."/>
            <person name="Van J."/>
            <person name="Silva-Junior O."/>
            <person name="Togawa R."/>
            <person name="Pappas M."/>
            <person name="Faria D."/>
            <person name="Sansaloni C."/>
            <person name="Petroli C."/>
            <person name="Yang X."/>
            <person name="Ranjan P."/>
            <person name="Tschaplinski T."/>
            <person name="Ye C."/>
            <person name="Li T."/>
            <person name="Sterck L."/>
            <person name="Vanneste K."/>
            <person name="Murat F."/>
            <person name="Soler M."/>
            <person name="Clemente H."/>
            <person name="Saidi N."/>
            <person name="Cassan-Wang H."/>
            <person name="Dunand C."/>
            <person name="Hefer C."/>
            <person name="Bornberg-Bauer E."/>
            <person name="Kersting A."/>
            <person name="Vining K."/>
            <person name="Amarasinghe V."/>
            <person name="Ranik M."/>
            <person name="Naithani S."/>
            <person name="Elser J."/>
            <person name="Boyd A."/>
            <person name="Liston A."/>
            <person name="Spatafora J."/>
            <person name="Dharmwardhana P."/>
            <person name="Raja R."/>
            <person name="Sullivan C."/>
            <person name="Romanel E."/>
            <person name="Alves-Ferreira M."/>
            <person name="Kulheim C."/>
            <person name="Foley W."/>
            <person name="Carocha V."/>
            <person name="Paiva J."/>
            <person name="Kudrna D."/>
            <person name="Brommonschenkel S."/>
            <person name="Pasquali G."/>
            <person name="Byrne M."/>
            <person name="Rigault P."/>
            <person name="Tibbits J."/>
            <person name="Spokevicius A."/>
            <person name="Jones R."/>
            <person name="Steane D."/>
            <person name="Vaillancourt R."/>
            <person name="Potts B."/>
            <person name="Joubert F."/>
            <person name="Barry K."/>
            <person name="Pappas G."/>
            <person name="Strauss S."/>
            <person name="Jaiswal P."/>
            <person name="Grima-Pettenati J."/>
            <person name="Salse J."/>
            <person name="Van D."/>
            <person name="Rokhsar D."/>
            <person name="Schmutz J."/>
        </authorList>
    </citation>
    <scope>NUCLEOTIDE SEQUENCE</scope>
    <source>
        <tissue evidence="2">Leaf extractions</tissue>
    </source>
</reference>
<sequence length="104" mass="12339">MVFEHWTRHKSVQFVISRQISLAVLLGRSIYIYIYTTTLWISRRKRPHSPIRLASFYPPLLNLVFVYKLISKKKSCKVVATIFSILMNVLQWDCFNVLSEYVNL</sequence>
<dbReference type="Proteomes" id="UP000030711">
    <property type="component" value="Unassembled WGS sequence"/>
</dbReference>
<keyword evidence="1" id="KW-0472">Membrane</keyword>
<evidence type="ECO:0000313" key="4">
    <source>
        <dbReference type="Proteomes" id="UP000030711"/>
    </source>
</evidence>
<dbReference type="Gramene" id="KCW44788">
    <property type="protein sequence ID" value="KCW44788"/>
    <property type="gene ID" value="EUGRSUZ_L01649"/>
</dbReference>
<keyword evidence="1" id="KW-1133">Transmembrane helix</keyword>
<evidence type="ECO:0000313" key="2">
    <source>
        <dbReference type="EMBL" id="KAK2632366.1"/>
    </source>
</evidence>
<feature type="transmembrane region" description="Helical" evidence="1">
    <location>
        <begin position="20"/>
        <end position="41"/>
    </location>
</feature>